<dbReference type="InterPro" id="IPR012677">
    <property type="entry name" value="Nucleotide-bd_a/b_plait_sf"/>
</dbReference>
<accession>A0A9P6RW08</accession>
<keyword evidence="2 3" id="KW-0694">RNA-binding</keyword>
<evidence type="ECO:0000313" key="7">
    <source>
        <dbReference type="Proteomes" id="UP000738325"/>
    </source>
</evidence>
<name>A0A9P6RW08_9FUNG</name>
<evidence type="ECO:0000256" key="3">
    <source>
        <dbReference type="PROSITE-ProRule" id="PRU00176"/>
    </source>
</evidence>
<dbReference type="SUPFAM" id="SSF54928">
    <property type="entry name" value="RNA-binding domain, RBD"/>
    <property type="match status" value="2"/>
</dbReference>
<feature type="domain" description="RRM" evidence="5">
    <location>
        <begin position="592"/>
        <end position="669"/>
    </location>
</feature>
<sequence length="786" mass="83209">MAIHSVSTPSSSSASNSSSPSPSPTSSSSPTLLSSPPSTATTTPASHASPTSKDLAAATASRIVNNRSYSHSIFDDHDPSSARGINILDGHTSHYSTSYAADPLQDGISDPFGLSDYFSSSIPKAGLTNNSSNNNNLNSIHIGSLSNSLSGLSLATQGLGNTTSSYSNGSFANQSKSSLSSGLYGYNPATNASSISINGSGGPPEEISTIFVVGFPDDMHEREFQNMFVFTPGFEAATLKIPHKDQQDDDALTLGVNGVNPRKQIIGFAKFRSHQEALQAIGVLSGRRVDAEKGSLLKAEMAKKNLHTRRGLSNELVATPGPILTSAAIPPAPIGSTSIHPVNINGKKTPHPLQHRNSLAGSAAYDAFHSVPCSPALPSDLLSPNDYASSYDFYADVYAPNNLANLSFAESFGGRHQQALQQQQQQQQQTQQTQQQQQQQQADLSSSFLGRQSAFDLNRVDPLSMGSFSNNMGGLAGSISGSFSNSISSSFSNRHVGFSGSQRFNKSFLDMDSDTPSSTMSYLSKSIPAHTERGFNSSLFNNDDMSNNRFQGLPINTAAAAALASTGMPSPNVASPGFRTPVNPGDQNPPCNTLYVGNLPMNTSEDELRTLFSRCVGYRRLCFRTKANGPMCFVEFENVECATQTLNDLYGNPLSNSVKGGIRLSFSKNPLGVRNSQPSSLANQLHNMNNMGNGTTPFLDPAAALPAMTAPHVAVGRGRVSGWPASLDIEVDHLELGGLAFASIQSLVQNSKVGAKNFGNIVIGMEQGPGQEAKQVVEYPDLSESQ</sequence>
<dbReference type="EMBL" id="JAAAIP010000024">
    <property type="protein sequence ID" value="KAG0328961.1"/>
    <property type="molecule type" value="Genomic_DNA"/>
</dbReference>
<evidence type="ECO:0000256" key="4">
    <source>
        <dbReference type="SAM" id="MobiDB-lite"/>
    </source>
</evidence>
<dbReference type="Gene3D" id="3.30.70.330">
    <property type="match status" value="2"/>
</dbReference>
<feature type="compositionally biased region" description="Low complexity" evidence="4">
    <location>
        <begin position="7"/>
        <end position="52"/>
    </location>
</feature>
<gene>
    <name evidence="6" type="ORF">BGZ99_003825</name>
</gene>
<comment type="caution">
    <text evidence="6">The sequence shown here is derived from an EMBL/GenBank/DDBJ whole genome shotgun (WGS) entry which is preliminary data.</text>
</comment>
<protein>
    <recommendedName>
        <fullName evidence="5">RRM domain-containing protein</fullName>
    </recommendedName>
</protein>
<feature type="domain" description="RRM" evidence="5">
    <location>
        <begin position="208"/>
        <end position="304"/>
    </location>
</feature>
<evidence type="ECO:0000259" key="5">
    <source>
        <dbReference type="PROSITE" id="PS50102"/>
    </source>
</evidence>
<evidence type="ECO:0000256" key="2">
    <source>
        <dbReference type="ARBA" id="ARBA00022884"/>
    </source>
</evidence>
<dbReference type="Proteomes" id="UP000738325">
    <property type="component" value="Unassembled WGS sequence"/>
</dbReference>
<dbReference type="InterPro" id="IPR035979">
    <property type="entry name" value="RBD_domain_sf"/>
</dbReference>
<feature type="region of interest" description="Disordered" evidence="4">
    <location>
        <begin position="417"/>
        <end position="445"/>
    </location>
</feature>
<evidence type="ECO:0000256" key="1">
    <source>
        <dbReference type="ARBA" id="ARBA00022553"/>
    </source>
</evidence>
<dbReference type="PANTHER" id="PTHR10501">
    <property type="entry name" value="U1 SMALL NUCLEAR RIBONUCLEOPROTEIN A/U2 SMALL NUCLEAR RIBONUCLEOPROTEIN B"/>
    <property type="match status" value="1"/>
</dbReference>
<keyword evidence="7" id="KW-1185">Reference proteome</keyword>
<dbReference type="FunFam" id="3.30.70.330:FF:000089">
    <property type="entry name" value="RNA binding protein"/>
    <property type="match status" value="1"/>
</dbReference>
<dbReference type="Pfam" id="PF00076">
    <property type="entry name" value="RRM_1"/>
    <property type="match status" value="1"/>
</dbReference>
<organism evidence="6 7">
    <name type="scientific">Dissophora globulifera</name>
    <dbReference type="NCBI Taxonomy" id="979702"/>
    <lineage>
        <taxon>Eukaryota</taxon>
        <taxon>Fungi</taxon>
        <taxon>Fungi incertae sedis</taxon>
        <taxon>Mucoromycota</taxon>
        <taxon>Mortierellomycotina</taxon>
        <taxon>Mortierellomycetes</taxon>
        <taxon>Mortierellales</taxon>
        <taxon>Mortierellaceae</taxon>
        <taxon>Dissophora</taxon>
    </lineage>
</organism>
<feature type="region of interest" description="Disordered" evidence="4">
    <location>
        <begin position="1"/>
        <end position="54"/>
    </location>
</feature>
<dbReference type="AlphaFoldDB" id="A0A9P6RW08"/>
<dbReference type="InterPro" id="IPR000504">
    <property type="entry name" value="RRM_dom"/>
</dbReference>
<dbReference type="OrthoDB" id="431169at2759"/>
<feature type="compositionally biased region" description="Low complexity" evidence="4">
    <location>
        <begin position="417"/>
        <end position="442"/>
    </location>
</feature>
<evidence type="ECO:0000313" key="6">
    <source>
        <dbReference type="EMBL" id="KAG0328961.1"/>
    </source>
</evidence>
<keyword evidence="1" id="KW-0597">Phosphoprotein</keyword>
<reference evidence="6" key="1">
    <citation type="journal article" date="2020" name="Fungal Divers.">
        <title>Resolving the Mortierellaceae phylogeny through synthesis of multi-gene phylogenetics and phylogenomics.</title>
        <authorList>
            <person name="Vandepol N."/>
            <person name="Liber J."/>
            <person name="Desiro A."/>
            <person name="Na H."/>
            <person name="Kennedy M."/>
            <person name="Barry K."/>
            <person name="Grigoriev I.V."/>
            <person name="Miller A.N."/>
            <person name="O'Donnell K."/>
            <person name="Stajich J.E."/>
            <person name="Bonito G."/>
        </authorList>
    </citation>
    <scope>NUCLEOTIDE SEQUENCE</scope>
    <source>
        <strain evidence="6">REB-010B</strain>
    </source>
</reference>
<dbReference type="GO" id="GO:0003723">
    <property type="term" value="F:RNA binding"/>
    <property type="evidence" value="ECO:0007669"/>
    <property type="project" value="UniProtKB-UniRule"/>
</dbReference>
<dbReference type="PROSITE" id="PS50102">
    <property type="entry name" value="RRM"/>
    <property type="match status" value="2"/>
</dbReference>
<dbReference type="CDD" id="cd12245">
    <property type="entry name" value="RRM_scw1_like"/>
    <property type="match status" value="1"/>
</dbReference>
<dbReference type="SMART" id="SM00360">
    <property type="entry name" value="RRM"/>
    <property type="match status" value="1"/>
</dbReference>
<proteinExistence type="predicted"/>